<name>A2D877_TRIV3</name>
<sequence>MCSPDINSTKYFTISPDLTPVEVKFYTENTFPAHQINLENLTQRININEISLSECIISDSIFSDIFHDQVGGAINIVTSNINLNISYCIFDNLSTYSLYNNVEGGAIYLCTLTGNVLLDRLCIRKCSALDSSHFIYARIRSINETSFIFNNSCVINCPKQPEYIGQTMEVHASSIFNHLNFSNNHPDKYAIFDNSETNEKNLTHVTVVSNTLIYNNSINMYSLMLCPHTFTISRVNFIQNFNNFENKTDYFIGFQYIHPSNLYFDRNVNFNETESSEINNITFEDYCYREKPKENKNRK</sequence>
<protein>
    <submittedName>
        <fullName evidence="1">Uncharacterized protein</fullName>
    </submittedName>
</protein>
<keyword evidence="2" id="KW-1185">Reference proteome</keyword>
<dbReference type="VEuPathDB" id="TrichDB:TVAG_071740"/>
<proteinExistence type="predicted"/>
<reference evidence="1" key="2">
    <citation type="journal article" date="2007" name="Science">
        <title>Draft genome sequence of the sexually transmitted pathogen Trichomonas vaginalis.</title>
        <authorList>
            <person name="Carlton J.M."/>
            <person name="Hirt R.P."/>
            <person name="Silva J.C."/>
            <person name="Delcher A.L."/>
            <person name="Schatz M."/>
            <person name="Zhao Q."/>
            <person name="Wortman J.R."/>
            <person name="Bidwell S.L."/>
            <person name="Alsmark U.C.M."/>
            <person name="Besteiro S."/>
            <person name="Sicheritz-Ponten T."/>
            <person name="Noel C.J."/>
            <person name="Dacks J.B."/>
            <person name="Foster P.G."/>
            <person name="Simillion C."/>
            <person name="Van de Peer Y."/>
            <person name="Miranda-Saavedra D."/>
            <person name="Barton G.J."/>
            <person name="Westrop G.D."/>
            <person name="Mueller S."/>
            <person name="Dessi D."/>
            <person name="Fiori P.L."/>
            <person name="Ren Q."/>
            <person name="Paulsen I."/>
            <person name="Zhang H."/>
            <person name="Bastida-Corcuera F.D."/>
            <person name="Simoes-Barbosa A."/>
            <person name="Brown M.T."/>
            <person name="Hayes R.D."/>
            <person name="Mukherjee M."/>
            <person name="Okumura C.Y."/>
            <person name="Schneider R."/>
            <person name="Smith A.J."/>
            <person name="Vanacova S."/>
            <person name="Villalvazo M."/>
            <person name="Haas B.J."/>
            <person name="Pertea M."/>
            <person name="Feldblyum T.V."/>
            <person name="Utterback T.R."/>
            <person name="Shu C.L."/>
            <person name="Osoegawa K."/>
            <person name="de Jong P.J."/>
            <person name="Hrdy I."/>
            <person name="Horvathova L."/>
            <person name="Zubacova Z."/>
            <person name="Dolezal P."/>
            <person name="Malik S.B."/>
            <person name="Logsdon J.M. Jr."/>
            <person name="Henze K."/>
            <person name="Gupta A."/>
            <person name="Wang C.C."/>
            <person name="Dunne R.L."/>
            <person name="Upcroft J.A."/>
            <person name="Upcroft P."/>
            <person name="White O."/>
            <person name="Salzberg S.L."/>
            <person name="Tang P."/>
            <person name="Chiu C.-H."/>
            <person name="Lee Y.-S."/>
            <person name="Embley T.M."/>
            <person name="Coombs G.H."/>
            <person name="Mottram J.C."/>
            <person name="Tachezy J."/>
            <person name="Fraser-Liggett C.M."/>
            <person name="Johnson P.J."/>
        </authorList>
    </citation>
    <scope>NUCLEOTIDE SEQUENCE [LARGE SCALE GENOMIC DNA]</scope>
    <source>
        <strain evidence="1">G3</strain>
    </source>
</reference>
<organism evidence="1 2">
    <name type="scientific">Trichomonas vaginalis (strain ATCC PRA-98 / G3)</name>
    <dbReference type="NCBI Taxonomy" id="412133"/>
    <lineage>
        <taxon>Eukaryota</taxon>
        <taxon>Metamonada</taxon>
        <taxon>Parabasalia</taxon>
        <taxon>Trichomonadida</taxon>
        <taxon>Trichomonadidae</taxon>
        <taxon>Trichomonas</taxon>
    </lineage>
</organism>
<dbReference type="InParanoid" id="A2D877"/>
<dbReference type="KEGG" id="tva:5469074"/>
<dbReference type="RefSeq" id="XP_001584496.1">
    <property type="nucleotide sequence ID" value="XM_001584446.1"/>
</dbReference>
<dbReference type="AlphaFoldDB" id="A2D877"/>
<dbReference type="EMBL" id="DS113178">
    <property type="protein sequence ID" value="EAY23510.1"/>
    <property type="molecule type" value="Genomic_DNA"/>
</dbReference>
<accession>A2D877</accession>
<dbReference type="VEuPathDB" id="TrichDB:TVAGG3_1046850"/>
<evidence type="ECO:0000313" key="2">
    <source>
        <dbReference type="Proteomes" id="UP000001542"/>
    </source>
</evidence>
<gene>
    <name evidence="1" type="ORF">TVAG_071740</name>
</gene>
<reference evidence="1" key="1">
    <citation type="submission" date="2006-10" db="EMBL/GenBank/DDBJ databases">
        <authorList>
            <person name="Amadeo P."/>
            <person name="Zhao Q."/>
            <person name="Wortman J."/>
            <person name="Fraser-Liggett C."/>
            <person name="Carlton J."/>
        </authorList>
    </citation>
    <scope>NUCLEOTIDE SEQUENCE</scope>
    <source>
        <strain evidence="1">G3</strain>
    </source>
</reference>
<evidence type="ECO:0000313" key="1">
    <source>
        <dbReference type="EMBL" id="EAY23510.1"/>
    </source>
</evidence>
<dbReference type="Proteomes" id="UP000001542">
    <property type="component" value="Unassembled WGS sequence"/>
</dbReference>